<gene>
    <name evidence="8" type="ORF">An02g14630</name>
</gene>
<name>A0AAJ8C085_ASPNG</name>
<dbReference type="PANTHER" id="PTHR47804">
    <property type="entry name" value="60S RIBOSOMAL PROTEIN L19"/>
    <property type="match status" value="1"/>
</dbReference>
<proteinExistence type="predicted"/>
<evidence type="ECO:0000259" key="7">
    <source>
        <dbReference type="Pfam" id="PF13515"/>
    </source>
</evidence>
<keyword evidence="4 6" id="KW-0472">Membrane</keyword>
<evidence type="ECO:0000256" key="1">
    <source>
        <dbReference type="ARBA" id="ARBA00004141"/>
    </source>
</evidence>
<keyword evidence="3 6" id="KW-1133">Transmembrane helix</keyword>
<feature type="compositionally biased region" description="Basic and acidic residues" evidence="5">
    <location>
        <begin position="50"/>
        <end position="59"/>
    </location>
</feature>
<feature type="transmembrane region" description="Helical" evidence="6">
    <location>
        <begin position="600"/>
        <end position="618"/>
    </location>
</feature>
<dbReference type="GeneID" id="4980002"/>
<evidence type="ECO:0000256" key="3">
    <source>
        <dbReference type="ARBA" id="ARBA00022989"/>
    </source>
</evidence>
<dbReference type="AlphaFoldDB" id="A0AAJ8C085"/>
<evidence type="ECO:0000256" key="2">
    <source>
        <dbReference type="ARBA" id="ARBA00022692"/>
    </source>
</evidence>
<feature type="transmembrane region" description="Helical" evidence="6">
    <location>
        <begin position="688"/>
        <end position="711"/>
    </location>
</feature>
<dbReference type="InterPro" id="IPR049453">
    <property type="entry name" value="Memb_transporter_dom"/>
</dbReference>
<dbReference type="InterPro" id="IPR023244">
    <property type="entry name" value="Brefeldin_A-sensitivity_4"/>
</dbReference>
<sequence>MSLPGDSSSSGARRFLRPKKLRYATFVLPRTGQRLKGLVNLRNPYPDPHGSNDNDERRPLLPRNVIECPKSLPARFWYGLQHIWSWMHEFVSSELGIGVLKCSLAYLLGSLATFVPAIASFLGHQDGKHMVATVTVYFHPARSQGSMYKALICAFLAFLYAAFISLTSMCVSMFFQDTLHMLPVGHALVLIVLKMVVMGVTITMAVSFLIFPISARKKLRSNLTTVTESLATMLALITESFLSGSEEELQTEEFTSTAARHKKAYAQLDKLVREAKLEHFVAGTEKEYRLEKKLVRWVQDITHNMGGLRSAAHLQFQLLKPTELAKLQSHGPETGTMPLISPWSLHEDGPFLERIDEQPDEEDRLGATDMNATNGNPTNSLHPADIFALFISHLGPSMRSLAFTLKEIFRDIPFTPAPEFRVSVNSRYRTSLDRALELYRESREEALKTIYRQRELTGVQELEVEADLEEVSASCGHFSFSLLEFEQPLASTADDAGVAPQRDMASSPESSLSPSTAKIERVTSAEKRLGYRLWRSLGFFRRDDTKFAIKVGAGAALYALPSFLQSTRPFYSHWRGEWGLLSYMLVCSMTIGASNTTGYARFLGTCLGALCAILSWYVSAGNVFALAFLGLLMATWNFYLIIVRGQGPMGRFIMLTYNLSVLYAYSLTQKEGRDDQDEGGDSPVITEIALHRVAAVLSGCVWGIIITRVIWPISARERLKEGLSLLWLRMSLIWKRGPLSTMAFPKETAGFMSPREKLEVERFLSHLESLQASARSEFELKSAFQDASYGNILRRTRSLVDAFVAINLELVKNMTASEGELAILRYTVKERQQLSSRISHLLSVMASSMKLEYPLSDVLPSVEHARDRLLARLFHYRKDTEMSRLSTDEDYALLYAYILVTGQLSVEIEAIMGEISRLFGVLHEDAVKLYS</sequence>
<dbReference type="KEGG" id="ang:An02g14630"/>
<feature type="region of interest" description="Disordered" evidence="5">
    <location>
        <begin position="496"/>
        <end position="518"/>
    </location>
</feature>
<dbReference type="PANTHER" id="PTHR47804:SF1">
    <property type="entry name" value="DUF2421 DOMAIN-CONTAINING PROTEIN"/>
    <property type="match status" value="1"/>
</dbReference>
<dbReference type="GO" id="GO:0016020">
    <property type="term" value="C:membrane"/>
    <property type="evidence" value="ECO:0007669"/>
    <property type="project" value="UniProtKB-SubCell"/>
</dbReference>
<comment type="subcellular location">
    <subcellularLocation>
        <location evidence="1">Membrane</location>
        <topology evidence="1">Multi-pass membrane protein</topology>
    </subcellularLocation>
</comment>
<dbReference type="RefSeq" id="XP_059605741.1">
    <property type="nucleotide sequence ID" value="XM_059746813.1"/>
</dbReference>
<reference evidence="8" key="1">
    <citation type="submission" date="2025-02" db="EMBL/GenBank/DDBJ databases">
        <authorList>
            <consortium name="NCBI Genome Project"/>
        </authorList>
    </citation>
    <scope>NUCLEOTIDE SEQUENCE</scope>
</reference>
<organism evidence="8">
    <name type="scientific">Aspergillus niger</name>
    <dbReference type="NCBI Taxonomy" id="5061"/>
    <lineage>
        <taxon>Eukaryota</taxon>
        <taxon>Fungi</taxon>
        <taxon>Dikarya</taxon>
        <taxon>Ascomycota</taxon>
        <taxon>Pezizomycotina</taxon>
        <taxon>Eurotiomycetes</taxon>
        <taxon>Eurotiomycetidae</taxon>
        <taxon>Eurotiales</taxon>
        <taxon>Aspergillaceae</taxon>
        <taxon>Aspergillus</taxon>
        <taxon>Aspergillus subgen. Circumdati</taxon>
    </lineage>
</organism>
<feature type="transmembrane region" description="Helical" evidence="6">
    <location>
        <begin position="624"/>
        <end position="642"/>
    </location>
</feature>
<protein>
    <recommendedName>
        <fullName evidence="7">Integral membrane bound transporter domain-containing protein</fullName>
    </recommendedName>
</protein>
<feature type="region of interest" description="Disordered" evidence="5">
    <location>
        <begin position="39"/>
        <end position="59"/>
    </location>
</feature>
<dbReference type="VEuPathDB" id="FungiDB:An02g14630"/>
<dbReference type="InterPro" id="IPR052430">
    <property type="entry name" value="IVT-Associated"/>
</dbReference>
<keyword evidence="2 6" id="KW-0812">Transmembrane</keyword>
<feature type="compositionally biased region" description="Low complexity" evidence="5">
    <location>
        <begin position="506"/>
        <end position="515"/>
    </location>
</feature>
<evidence type="ECO:0000313" key="8">
    <source>
        <dbReference type="RefSeq" id="XP_059605741.1"/>
    </source>
</evidence>
<evidence type="ECO:0000256" key="6">
    <source>
        <dbReference type="SAM" id="Phobius"/>
    </source>
</evidence>
<feature type="transmembrane region" description="Helical" evidence="6">
    <location>
        <begin position="104"/>
        <end position="122"/>
    </location>
</feature>
<feature type="transmembrane region" description="Helical" evidence="6">
    <location>
        <begin position="150"/>
        <end position="175"/>
    </location>
</feature>
<accession>A0AAJ8C085</accession>
<dbReference type="InterPro" id="IPR020966">
    <property type="entry name" value="ALMT"/>
</dbReference>
<dbReference type="Pfam" id="PF11744">
    <property type="entry name" value="ALMT"/>
    <property type="match status" value="1"/>
</dbReference>
<evidence type="ECO:0000256" key="5">
    <source>
        <dbReference type="SAM" id="MobiDB-lite"/>
    </source>
</evidence>
<reference evidence="8" key="2">
    <citation type="submission" date="2025-08" db="UniProtKB">
        <authorList>
            <consortium name="RefSeq"/>
        </authorList>
    </citation>
    <scope>IDENTIFICATION</scope>
</reference>
<feature type="domain" description="Integral membrane bound transporter" evidence="7">
    <location>
        <begin position="570"/>
        <end position="706"/>
    </location>
</feature>
<feature type="transmembrane region" description="Helical" evidence="6">
    <location>
        <begin position="187"/>
        <end position="211"/>
    </location>
</feature>
<dbReference type="Pfam" id="PF13515">
    <property type="entry name" value="FUSC_2"/>
    <property type="match status" value="1"/>
</dbReference>
<evidence type="ECO:0000256" key="4">
    <source>
        <dbReference type="ARBA" id="ARBA00023136"/>
    </source>
</evidence>
<dbReference type="PRINTS" id="PR02047">
    <property type="entry name" value="BREFELDNASP4"/>
</dbReference>